<accession>A0A2H0KC83</accession>
<dbReference type="AlphaFoldDB" id="A0A2H0KC83"/>
<reference evidence="3 4" key="1">
    <citation type="submission" date="2017-09" db="EMBL/GenBank/DDBJ databases">
        <title>Depth-based differentiation of microbial function through sediment-hosted aquifers and enrichment of novel symbionts in the deep terrestrial subsurface.</title>
        <authorList>
            <person name="Probst A.J."/>
            <person name="Ladd B."/>
            <person name="Jarett J.K."/>
            <person name="Geller-Mcgrath D.E."/>
            <person name="Sieber C.M."/>
            <person name="Emerson J.B."/>
            <person name="Anantharaman K."/>
            <person name="Thomas B.C."/>
            <person name="Malmstrom R."/>
            <person name="Stieglmeier M."/>
            <person name="Klingl A."/>
            <person name="Woyke T."/>
            <person name="Ryan C.M."/>
            <person name="Banfield J.F."/>
        </authorList>
    </citation>
    <scope>NUCLEOTIDE SEQUENCE [LARGE SCALE GENOMIC DNA]</scope>
    <source>
        <strain evidence="3">CG11_big_fil_rev_8_21_14_0_20_46_11</strain>
    </source>
</reference>
<feature type="transmembrane region" description="Helical" evidence="1">
    <location>
        <begin position="115"/>
        <end position="138"/>
    </location>
</feature>
<feature type="signal peptide" evidence="2">
    <location>
        <begin position="1"/>
        <end position="24"/>
    </location>
</feature>
<protein>
    <submittedName>
        <fullName evidence="3">Uncharacterized protein</fullName>
    </submittedName>
</protein>
<comment type="caution">
    <text evidence="3">The sequence shown here is derived from an EMBL/GenBank/DDBJ whole genome shotgun (WGS) entry which is preliminary data.</text>
</comment>
<gene>
    <name evidence="3" type="ORF">COV91_01890</name>
</gene>
<keyword evidence="1" id="KW-0472">Membrane</keyword>
<dbReference type="EMBL" id="PCVG01000022">
    <property type="protein sequence ID" value="PIQ68862.1"/>
    <property type="molecule type" value="Genomic_DNA"/>
</dbReference>
<evidence type="ECO:0000256" key="1">
    <source>
        <dbReference type="SAM" id="Phobius"/>
    </source>
</evidence>
<feature type="chain" id="PRO_5013701841" evidence="2">
    <location>
        <begin position="25"/>
        <end position="141"/>
    </location>
</feature>
<evidence type="ECO:0000256" key="2">
    <source>
        <dbReference type="SAM" id="SignalP"/>
    </source>
</evidence>
<keyword evidence="2" id="KW-0732">Signal</keyword>
<proteinExistence type="predicted"/>
<sequence length="141" mass="15000">MSIKTTFTVLVICIGLAFPFPANALFDFGGKVTNVPGVYGSIMSVGSMPVFPPPGVDTFIYPSPACLNGVQEVNQIQAAGVPQPPVLLQFVGQYTFAKGPAMHPGQQILGKYAPVPMVCMALFVFWIYCGFSLCPVTIPLP</sequence>
<name>A0A2H0KC83_9BACT</name>
<keyword evidence="1" id="KW-0812">Transmembrane</keyword>
<keyword evidence="1" id="KW-1133">Transmembrane helix</keyword>
<dbReference type="Proteomes" id="UP000229342">
    <property type="component" value="Unassembled WGS sequence"/>
</dbReference>
<organism evidence="3 4">
    <name type="scientific">Candidatus Taylorbacteria bacterium CG11_big_fil_rev_8_21_14_0_20_46_11</name>
    <dbReference type="NCBI Taxonomy" id="1975025"/>
    <lineage>
        <taxon>Bacteria</taxon>
        <taxon>Candidatus Tayloriibacteriota</taxon>
    </lineage>
</organism>
<feature type="non-terminal residue" evidence="3">
    <location>
        <position position="141"/>
    </location>
</feature>
<evidence type="ECO:0000313" key="3">
    <source>
        <dbReference type="EMBL" id="PIQ68862.1"/>
    </source>
</evidence>
<evidence type="ECO:0000313" key="4">
    <source>
        <dbReference type="Proteomes" id="UP000229342"/>
    </source>
</evidence>